<dbReference type="RefSeq" id="WP_210229331.1">
    <property type="nucleotide sequence ID" value="NZ_CP072800.1"/>
</dbReference>
<evidence type="ECO:0000256" key="7">
    <source>
        <dbReference type="ARBA" id="ARBA00047942"/>
    </source>
</evidence>
<keyword evidence="3 9" id="KW-0489">Methyltransferase</keyword>
<dbReference type="InterPro" id="IPR011639">
    <property type="entry name" value="MethylTrfase_TaqI-like_dom"/>
</dbReference>
<evidence type="ECO:0000313" key="9">
    <source>
        <dbReference type="EMBL" id="QTR51163.1"/>
    </source>
</evidence>
<proteinExistence type="inferred from homology"/>
<keyword evidence="4" id="KW-0808">Transferase</keyword>
<reference evidence="9 10" key="1">
    <citation type="submission" date="2021-04" db="EMBL/GenBank/DDBJ databases">
        <title>Genomics, taxonomy and metabolism of representatives of sulfur bacteria of the genus Thiothrix: Thiothrix fructosivorans QT, Thiothrix unzii A1T and three new species, Thiothrix subterranea sp. nov., Thiothrix litoralis sp. nov. and 'Candidatus Thiothrix anitrata' sp. nov.</title>
        <authorList>
            <person name="Ravin N.V."/>
            <person name="Smolyakov D."/>
            <person name="Rudenko T.S."/>
            <person name="Mardanov A.V."/>
            <person name="Beletsky A.V."/>
            <person name="Markov N.D."/>
            <person name="Fomenkov A.I."/>
            <person name="Roberts R.J."/>
            <person name="Karnachuk O.V."/>
            <person name="Novikov A."/>
            <person name="Grabovich M.Y."/>
        </authorList>
    </citation>
    <scope>NUCLEOTIDE SEQUENCE [LARGE SCALE GENOMIC DNA]</scope>
    <source>
        <strain evidence="9 10">A52</strain>
    </source>
</reference>
<dbReference type="PANTHER" id="PTHR33841:SF5">
    <property type="entry name" value="DNA METHYLASE (MODIFICATION METHYLASE) (METHYLTRANSFERASE)-RELATED"/>
    <property type="match status" value="1"/>
</dbReference>
<evidence type="ECO:0000256" key="2">
    <source>
        <dbReference type="ARBA" id="ARBA00011900"/>
    </source>
</evidence>
<dbReference type="PANTHER" id="PTHR33841">
    <property type="entry name" value="DNA METHYLTRANSFERASE YEEA-RELATED"/>
    <property type="match status" value="1"/>
</dbReference>
<dbReference type="GO" id="GO:0008168">
    <property type="term" value="F:methyltransferase activity"/>
    <property type="evidence" value="ECO:0007669"/>
    <property type="project" value="UniProtKB-KW"/>
</dbReference>
<comment type="similarity">
    <text evidence="1">Belongs to the N(4)/N(6)-methyltransferase family.</text>
</comment>
<keyword evidence="6" id="KW-0680">Restriction system</keyword>
<accession>A0ABX7X7H7</accession>
<dbReference type="PROSITE" id="PS00092">
    <property type="entry name" value="N6_MTASE"/>
    <property type="match status" value="1"/>
</dbReference>
<sequence>MSNNQRLFHPRSLSKALAANNPLKDEQIPPAARKVLEEWHAMITDGLIYKQNEKKLQPEFFRDLCGAVLGYKSFSQKDKKTGQWTFGAEESSGRGFADFCFGTFSEKNKQRLAPFELKDPRTSNMDIPMLGRKLSTVAQAAQYAENSKGEARWYLVSNCIEIRLYKFPHSNYIYESWQIVDLIKPEEYARFVLLLGAKNLLSGATEKLFEQSQQAEKDITNALYADYREIRVKLINGMKRENGRFSRQSMVARAQTLLDRVLFIAFAEDRGLLPANTLATYILAKDSLMSGWERLKLLFKSVNDGNPKRDIPRYNGDLFKPDTELEALNISDGLLHELQRLWVYDFDSDVNVTILGHIFEQSIADLDQIYESLDEQTDLELTQQKHGTSGKRKQDGVVYTPDFITAWIVEHTLGAYLGKCKAAIAAEADSLTWWAAYRQTLATTRILDPACGSGAFLVAALNYLKLEYQQVNQRLTELGEPSELVSKELNHDILHNNLFGVDINPESVEIARLSLHLATAEKGKPLTSLRENIRQGNSVVEDKTVDKRAFHWFGRFKEFDVILGNPPYVRQERLTPIKPYLEANYRTYHGVADLYTYFFELGLRLLKKGGMLGFISSATFFRTGSGEHLRQFLQVEANLKNVVDFGDLQVFEGVTTYPAILIMEKPSRSRKNPPEQAFRFLKVQSRHVSELAGELKDGVFAEMPQNKLSTDGWRLEDERLQALRAKLTKGKRTLKEAYGSPLYGIKTGLNEAFVIDKTTRDKIVATNPQSLERLKPFLEGKDLKQWRAESRNLYLILFPKGWTREQMRCDIEPIDETTAWNWLKQHHPAICQILEPFAVAGRKRTDKGDFWWELRACAYYDAIEKAKVFYSEFSHSPNFSFDKGNYSNNKCFFVPRGDWFLLGLIRSPAIWFVITGICTFVRGEYYELRTNKMETLPIPDATDEQKTAIATLAENCQALAEQRYALENAFRRRIPDLCPKDRDPKLSQKLQAWWLLDFAAFRDEVKKLFKQEIPLAERNAWEAWFDKDKAVLQDLSCQLAMQEQALNREVYALFGLDAVEVALLETTINKI</sequence>
<evidence type="ECO:0000259" key="8">
    <source>
        <dbReference type="Pfam" id="PF07669"/>
    </source>
</evidence>
<dbReference type="InterPro" id="IPR050953">
    <property type="entry name" value="N4_N6_ade-DNA_methylase"/>
</dbReference>
<dbReference type="PRINTS" id="PR00507">
    <property type="entry name" value="N12N6MTFRASE"/>
</dbReference>
<comment type="catalytic activity">
    <reaction evidence="7">
        <text>a 2'-deoxyadenosine in DNA + S-adenosyl-L-methionine = an N(6)-methyl-2'-deoxyadenosine in DNA + S-adenosyl-L-homocysteine + H(+)</text>
        <dbReference type="Rhea" id="RHEA:15197"/>
        <dbReference type="Rhea" id="RHEA-COMP:12418"/>
        <dbReference type="Rhea" id="RHEA-COMP:12419"/>
        <dbReference type="ChEBI" id="CHEBI:15378"/>
        <dbReference type="ChEBI" id="CHEBI:57856"/>
        <dbReference type="ChEBI" id="CHEBI:59789"/>
        <dbReference type="ChEBI" id="CHEBI:90615"/>
        <dbReference type="ChEBI" id="CHEBI:90616"/>
        <dbReference type="EC" id="2.1.1.72"/>
    </reaction>
</comment>
<keyword evidence="5" id="KW-0949">S-adenosyl-L-methionine</keyword>
<evidence type="ECO:0000256" key="1">
    <source>
        <dbReference type="ARBA" id="ARBA00006594"/>
    </source>
</evidence>
<dbReference type="GO" id="GO:0032259">
    <property type="term" value="P:methylation"/>
    <property type="evidence" value="ECO:0007669"/>
    <property type="project" value="UniProtKB-KW"/>
</dbReference>
<dbReference type="InterPro" id="IPR029063">
    <property type="entry name" value="SAM-dependent_MTases_sf"/>
</dbReference>
<evidence type="ECO:0000313" key="10">
    <source>
        <dbReference type="Proteomes" id="UP000672027"/>
    </source>
</evidence>
<dbReference type="SUPFAM" id="SSF53335">
    <property type="entry name" value="S-adenosyl-L-methionine-dependent methyltransferases"/>
    <property type="match status" value="1"/>
</dbReference>
<dbReference type="Pfam" id="PF07669">
    <property type="entry name" value="Eco57I"/>
    <property type="match status" value="1"/>
</dbReference>
<dbReference type="Gene3D" id="3.40.50.150">
    <property type="entry name" value="Vaccinia Virus protein VP39"/>
    <property type="match status" value="1"/>
</dbReference>
<dbReference type="Proteomes" id="UP000672027">
    <property type="component" value="Chromosome"/>
</dbReference>
<organism evidence="9 10">
    <name type="scientific">Candidatus Thiothrix anitrata</name>
    <dbReference type="NCBI Taxonomy" id="2823902"/>
    <lineage>
        <taxon>Bacteria</taxon>
        <taxon>Pseudomonadati</taxon>
        <taxon>Pseudomonadota</taxon>
        <taxon>Gammaproteobacteria</taxon>
        <taxon>Thiotrichales</taxon>
        <taxon>Thiotrichaceae</taxon>
        <taxon>Thiothrix</taxon>
    </lineage>
</organism>
<dbReference type="EC" id="2.1.1.72" evidence="2"/>
<evidence type="ECO:0000256" key="5">
    <source>
        <dbReference type="ARBA" id="ARBA00022691"/>
    </source>
</evidence>
<dbReference type="EMBL" id="CP072800">
    <property type="protein sequence ID" value="QTR51163.1"/>
    <property type="molecule type" value="Genomic_DNA"/>
</dbReference>
<evidence type="ECO:0000256" key="4">
    <source>
        <dbReference type="ARBA" id="ARBA00022679"/>
    </source>
</evidence>
<keyword evidence="10" id="KW-1185">Reference proteome</keyword>
<gene>
    <name evidence="9" type="ORF">J8380_06320</name>
</gene>
<evidence type="ECO:0000256" key="3">
    <source>
        <dbReference type="ARBA" id="ARBA00022603"/>
    </source>
</evidence>
<protein>
    <recommendedName>
        <fullName evidence="2">site-specific DNA-methyltransferase (adenine-specific)</fullName>
        <ecNumber evidence="2">2.1.1.72</ecNumber>
    </recommendedName>
</protein>
<feature type="domain" description="Type II methyltransferase M.TaqI-like" evidence="8">
    <location>
        <begin position="496"/>
        <end position="651"/>
    </location>
</feature>
<name>A0ABX7X7H7_9GAMM</name>
<dbReference type="InterPro" id="IPR002052">
    <property type="entry name" value="DNA_methylase_N6_adenine_CS"/>
</dbReference>
<evidence type="ECO:0000256" key="6">
    <source>
        <dbReference type="ARBA" id="ARBA00022747"/>
    </source>
</evidence>